<name>A0A4R0PAF6_9HYPH</name>
<keyword evidence="5" id="KW-1185">Reference proteome</keyword>
<organism evidence="4 5">
    <name type="scientific">Oricola cellulosilytica</name>
    <dbReference type="NCBI Taxonomy" id="1429082"/>
    <lineage>
        <taxon>Bacteria</taxon>
        <taxon>Pseudomonadati</taxon>
        <taxon>Pseudomonadota</taxon>
        <taxon>Alphaproteobacteria</taxon>
        <taxon>Hyphomicrobiales</taxon>
        <taxon>Ahrensiaceae</taxon>
        <taxon>Oricola</taxon>
    </lineage>
</organism>
<feature type="compositionally biased region" description="Low complexity" evidence="1">
    <location>
        <begin position="180"/>
        <end position="193"/>
    </location>
</feature>
<dbReference type="PANTHER" id="PTHR40547">
    <property type="entry name" value="SLL0298 PROTEIN"/>
    <property type="match status" value="1"/>
</dbReference>
<dbReference type="PANTHER" id="PTHR40547:SF1">
    <property type="entry name" value="SLL0298 PROTEIN"/>
    <property type="match status" value="1"/>
</dbReference>
<comment type="caution">
    <text evidence="4">The sequence shown here is derived from an EMBL/GenBank/DDBJ whole genome shotgun (WGS) entry which is preliminary data.</text>
</comment>
<gene>
    <name evidence="4" type="ORF">E0D97_09115</name>
</gene>
<accession>A0A4R0PAF6</accession>
<keyword evidence="2" id="KW-0812">Transmembrane</keyword>
<feature type="region of interest" description="Disordered" evidence="1">
    <location>
        <begin position="180"/>
        <end position="202"/>
    </location>
</feature>
<dbReference type="RefSeq" id="WP_131568052.1">
    <property type="nucleotide sequence ID" value="NZ_JAINFK010000002.1"/>
</dbReference>
<dbReference type="Proteomes" id="UP000291301">
    <property type="component" value="Unassembled WGS sequence"/>
</dbReference>
<dbReference type="AlphaFoldDB" id="A0A4R0PAF6"/>
<keyword evidence="2" id="KW-1133">Transmembrane helix</keyword>
<dbReference type="Pfam" id="PF09835">
    <property type="entry name" value="DUF2062"/>
    <property type="match status" value="1"/>
</dbReference>
<reference evidence="4 5" key="1">
    <citation type="journal article" date="2015" name="Antonie Van Leeuwenhoek">
        <title>Oricola cellulosilytica gen. nov., sp. nov., a cellulose-degrading bacterium of the family Phyllobacteriaceae isolated from surface seashore water, and emended descriptions of Mesorhizobium loti and Phyllobacterium myrsinacearum.</title>
        <authorList>
            <person name="Hameed A."/>
            <person name="Shahina M."/>
            <person name="Lai W.A."/>
            <person name="Lin S.Y."/>
            <person name="Young L.S."/>
            <person name="Liu Y.C."/>
            <person name="Hsu Y.H."/>
            <person name="Young C.C."/>
        </authorList>
    </citation>
    <scope>NUCLEOTIDE SEQUENCE [LARGE SCALE GENOMIC DNA]</scope>
    <source>
        <strain evidence="4 5">KCTC 52183</strain>
    </source>
</reference>
<feature type="transmembrane region" description="Helical" evidence="2">
    <location>
        <begin position="144"/>
        <end position="167"/>
    </location>
</feature>
<protein>
    <submittedName>
        <fullName evidence="4">DUF2062 domain-containing protein</fullName>
    </submittedName>
</protein>
<sequence>MIFKRRNRENWRGRFRVWLMPRRNYLRSFRYYWKRVLRLKATPHAIAAGVAAGAFASFTPFMGFHFLLAFVLAWLLAGNMLAAALGTAIGNPLTFPAIWAATLGTGTAILGLGEETAEVAPAKLGSLWQHGEIMALWDPLLKPMVVGGVPLGLAVAVVLYILTRFTVAAFQNRRTHRLAASQSQRRQAASGQSVTGKPELNA</sequence>
<proteinExistence type="predicted"/>
<dbReference type="EMBL" id="SJST01000003">
    <property type="protein sequence ID" value="TCD14230.1"/>
    <property type="molecule type" value="Genomic_DNA"/>
</dbReference>
<evidence type="ECO:0000313" key="4">
    <source>
        <dbReference type="EMBL" id="TCD14230.1"/>
    </source>
</evidence>
<evidence type="ECO:0000313" key="5">
    <source>
        <dbReference type="Proteomes" id="UP000291301"/>
    </source>
</evidence>
<evidence type="ECO:0000259" key="3">
    <source>
        <dbReference type="Pfam" id="PF09835"/>
    </source>
</evidence>
<evidence type="ECO:0000256" key="2">
    <source>
        <dbReference type="SAM" id="Phobius"/>
    </source>
</evidence>
<feature type="transmembrane region" description="Helical" evidence="2">
    <location>
        <begin position="66"/>
        <end position="86"/>
    </location>
</feature>
<dbReference type="InterPro" id="IPR018639">
    <property type="entry name" value="DUF2062"/>
</dbReference>
<feature type="domain" description="DUF2062" evidence="3">
    <location>
        <begin position="26"/>
        <end position="175"/>
    </location>
</feature>
<feature type="transmembrane region" description="Helical" evidence="2">
    <location>
        <begin position="93"/>
        <end position="113"/>
    </location>
</feature>
<keyword evidence="2" id="KW-0472">Membrane</keyword>
<evidence type="ECO:0000256" key="1">
    <source>
        <dbReference type="SAM" id="MobiDB-lite"/>
    </source>
</evidence>